<dbReference type="KEGG" id="mgi:Mflv_3893"/>
<evidence type="ECO:0000259" key="2">
    <source>
        <dbReference type="PROSITE" id="PS51674"/>
    </source>
</evidence>
<gene>
    <name evidence="3" type="ordered locus">Mflv_3893</name>
</gene>
<dbReference type="STRING" id="350054.Mflv_3893"/>
<proteinExistence type="predicted"/>
<organism evidence="3">
    <name type="scientific">Mycolicibacterium gilvum (strain PYR-GCK)</name>
    <name type="common">Mycobacterium gilvum (strain PYR-GCK)</name>
    <dbReference type="NCBI Taxonomy" id="350054"/>
    <lineage>
        <taxon>Bacteria</taxon>
        <taxon>Bacillati</taxon>
        <taxon>Actinomycetota</taxon>
        <taxon>Actinomycetes</taxon>
        <taxon>Mycobacteriales</taxon>
        <taxon>Mycobacteriaceae</taxon>
        <taxon>Mycolicibacterium</taxon>
    </lineage>
</organism>
<feature type="domain" description="4Fe-4S Wbl-type" evidence="2">
    <location>
        <begin position="20"/>
        <end position="87"/>
    </location>
</feature>
<dbReference type="AlphaFoldDB" id="A4TCV2"/>
<evidence type="ECO:0000256" key="1">
    <source>
        <dbReference type="SAM" id="MobiDB-lite"/>
    </source>
</evidence>
<sequence length="149" mass="16195">MTATSLFDAVGLAPSLPGAKCRGRHHLFDAPEPGVDTDETRKAEQIALRLCSECPSLGPCRTWLESLPKNKRPLGVVGGAVNTPRRVGRPRKRGNVSSRRPEESCTVLSTVVDPRGGGHNRWRKTPSQTPAALNLSPPKKFPPKRSNDE</sequence>
<dbReference type="InterPro" id="IPR034768">
    <property type="entry name" value="4FE4S_WBL"/>
</dbReference>
<evidence type="ECO:0000313" key="3">
    <source>
        <dbReference type="EMBL" id="ABP46364.1"/>
    </source>
</evidence>
<dbReference type="PROSITE" id="PS51674">
    <property type="entry name" value="4FE4S_WBL"/>
    <property type="match status" value="1"/>
</dbReference>
<feature type="region of interest" description="Disordered" evidence="1">
    <location>
        <begin position="71"/>
        <end position="149"/>
    </location>
</feature>
<protein>
    <recommendedName>
        <fullName evidence="2">4Fe-4S Wbl-type domain-containing protein</fullName>
    </recommendedName>
</protein>
<reference evidence="3" key="1">
    <citation type="submission" date="2007-04" db="EMBL/GenBank/DDBJ databases">
        <authorList>
            <consortium name="US DOE Joint Genome Institute"/>
            <person name="Copeland A."/>
            <person name="Lucas S."/>
            <person name="Lapidus A."/>
            <person name="Barry K."/>
            <person name="Detter J.C."/>
            <person name="Glavina del Rio T."/>
            <person name="Hammon N."/>
            <person name="Israni S."/>
            <person name="Dalin E."/>
            <person name="Tice H."/>
            <person name="Pitluck S."/>
            <person name="Chain P."/>
            <person name="Malfatti S."/>
            <person name="Shin M."/>
            <person name="Vergez L."/>
            <person name="Schmutz J."/>
            <person name="Larimer F."/>
            <person name="Land M."/>
            <person name="Hauser L."/>
            <person name="Kyrpides N."/>
            <person name="Mikhailova N."/>
            <person name="Miller C."/>
            <person name="Richardson P."/>
        </authorList>
    </citation>
    <scope>NUCLEOTIDE SEQUENCE</scope>
    <source>
        <strain evidence="3">PYR-GCK</strain>
    </source>
</reference>
<reference evidence="3" key="2">
    <citation type="journal article" date="2013" name="PLoS ONE">
        <title>A Gene Expression Study of the Activities of Aromatic Ring-Cleavage Dioxygenases in Mycobacterium gilvum PYR-GCK to Changes in Salinity and pH during Pyrene Degradation.</title>
        <authorList>
            <person name="Badejo A.C."/>
            <person name="Badejo A.O."/>
            <person name="Shin K.H."/>
            <person name="Chai Y.G."/>
        </authorList>
    </citation>
    <scope>NUCLEOTIDE SEQUENCE [LARGE SCALE GENOMIC DNA]</scope>
    <source>
        <strain evidence="3">PYR-GCK</strain>
    </source>
</reference>
<dbReference type="EMBL" id="CP000656">
    <property type="protein sequence ID" value="ABP46364.1"/>
    <property type="molecule type" value="Genomic_DNA"/>
</dbReference>
<name>A4TCV2_MYCGI</name>
<accession>A4TCV2</accession>
<dbReference type="HOGENOM" id="CLU_1747614_0_0_11"/>
<dbReference type="eggNOG" id="ENOG5031WTS">
    <property type="taxonomic scope" value="Bacteria"/>
</dbReference>